<reference evidence="2" key="1">
    <citation type="journal article" date="2023" name="Plants (Basel)">
        <title>Genomic Analysis of Leptolyngbya boryana CZ1 Reveals Efficient Carbon Fixation Modules.</title>
        <authorList>
            <person name="Bai X."/>
            <person name="Wang H."/>
            <person name="Cheng W."/>
            <person name="Wang J."/>
            <person name="Ma M."/>
            <person name="Hu H."/>
            <person name="Song Z."/>
            <person name="Ma H."/>
            <person name="Fan Y."/>
            <person name="Du C."/>
            <person name="Xu J."/>
        </authorList>
    </citation>
    <scope>NUCLEOTIDE SEQUENCE</scope>
    <source>
        <strain evidence="2">CZ1</strain>
    </source>
</reference>
<dbReference type="Gene3D" id="2.160.20.10">
    <property type="entry name" value="Single-stranded right-handed beta-helix, Pectin lyase-like"/>
    <property type="match status" value="2"/>
</dbReference>
<accession>A0AA96WPZ9</accession>
<gene>
    <name evidence="2" type="ORF">Q2T42_17710</name>
</gene>
<evidence type="ECO:0000259" key="1">
    <source>
        <dbReference type="SMART" id="SM00912"/>
    </source>
</evidence>
<dbReference type="EMBL" id="CP130144">
    <property type="protein sequence ID" value="WNZ43682.1"/>
    <property type="molecule type" value="Genomic_DNA"/>
</dbReference>
<dbReference type="Pfam" id="PF05860">
    <property type="entry name" value="TPS"/>
    <property type="match status" value="1"/>
</dbReference>
<dbReference type="SMART" id="SM00912">
    <property type="entry name" value="Haemagg_act"/>
    <property type="match status" value="1"/>
</dbReference>
<dbReference type="AlphaFoldDB" id="A0AA96WPZ9"/>
<dbReference type="InterPro" id="IPR012334">
    <property type="entry name" value="Pectin_lyas_fold"/>
</dbReference>
<name>A0AA96WPZ9_LEPBY</name>
<dbReference type="InterPro" id="IPR008638">
    <property type="entry name" value="FhaB/CdiA-like_TPS"/>
</dbReference>
<feature type="domain" description="Filamentous haemagglutinin FhaB/tRNA nuclease CdiA-like TPS" evidence="1">
    <location>
        <begin position="35"/>
        <end position="147"/>
    </location>
</feature>
<protein>
    <submittedName>
        <fullName evidence="2">S-layer family protein</fullName>
    </submittedName>
</protein>
<proteinExistence type="predicted"/>
<reference evidence="2" key="2">
    <citation type="submission" date="2023-07" db="EMBL/GenBank/DDBJ databases">
        <authorList>
            <person name="Bai X.-H."/>
            <person name="Wang H.-H."/>
            <person name="Wang J."/>
            <person name="Ma M.-Y."/>
            <person name="Hu H.-H."/>
            <person name="Song Z.-L."/>
            <person name="Ma H.-G."/>
            <person name="Fan Y."/>
            <person name="Du C.-Y."/>
            <person name="Xu J.-C."/>
        </authorList>
    </citation>
    <scope>NUCLEOTIDE SEQUENCE</scope>
    <source>
        <strain evidence="2">CZ1</strain>
    </source>
</reference>
<dbReference type="NCBIfam" id="TIGR01901">
    <property type="entry name" value="adhes_NPXG"/>
    <property type="match status" value="1"/>
</dbReference>
<sequence>MRQAVAGLVWVGLSTIALGYTDHILGIDRTYAQVIPDSTLGTTVQTLNNLDFTIDGGTRSGNNLFHSFNQFSAPTGGSALFNNATDIQTIFARVTGGSASNIDGLLKANSTANLFLLNPRGILFGANARLNIGGSFVGTTANSIHFADGTEFSTVDPISPPLLTMSAPIGLQFGRPSGNIALQGTGHRLTAQDSLLTPYIPTVLEGSLAVKPGRTLALIGSAIDLNDGILRAPGGRVELGGVAEGEVKLNPLNQGFALDYGQVAALGDVQLAGRSLVEVNGINAGSIQVQGRTVSLTDGSTLWAQNRGSQKAGDINVFASDRVQLSGTTSNLKIRTSIINETIGSGMSGDINIATPDLSLMQGATIGNRTYSAANSGAVNVTTTRLNINGYIPSDFSAFTALGSLTFSTGKAGDVQVKTRDLSIVDGGFLGSTTFARGAGGNITIDADHVNVSGTTPIGNTSLIASTTNGRNGNSGNLLLNTRTLILRESGTITTASLGIGNAGELTVNATESIELSTKSPLVSYGSAIAASVSPLPAAYTSQLSGGNVMPIMGSSGEVTVNTPLLRISDNGRINASNYGIGNAGALNINTEKLELRNTGSLFSFTASGQGGNINVQTNSLILRDQSWIVTTALGSGDGGNITIQAPIILGLNNSDIIASAVTGRGGNINITTQGIFGLKFRPELTEGNDITASSQLGVNGTVEINNFGVNPNSGLVVLPENIINSSQQVASGCSNNTGSSFVVTGRGGMPQNPTREVNHDRTWNDIRDLSAFHKPAIAPTPTSTIVEATTWYRHPQTGKVELVATRSTEPRIPATCAPAQLHSSAN</sequence>
<dbReference type="SUPFAM" id="SSF51126">
    <property type="entry name" value="Pectin lyase-like"/>
    <property type="match status" value="3"/>
</dbReference>
<dbReference type="InterPro" id="IPR011050">
    <property type="entry name" value="Pectin_lyase_fold/virulence"/>
</dbReference>
<organism evidence="2">
    <name type="scientific">Leptolyngbya boryana CZ1</name>
    <dbReference type="NCBI Taxonomy" id="3060204"/>
    <lineage>
        <taxon>Bacteria</taxon>
        <taxon>Bacillati</taxon>
        <taxon>Cyanobacteriota</taxon>
        <taxon>Cyanophyceae</taxon>
        <taxon>Leptolyngbyales</taxon>
        <taxon>Leptolyngbyaceae</taxon>
        <taxon>Leptolyngbya group</taxon>
        <taxon>Leptolyngbya</taxon>
    </lineage>
</organism>
<evidence type="ECO:0000313" key="2">
    <source>
        <dbReference type="EMBL" id="WNZ43682.1"/>
    </source>
</evidence>
<dbReference type="RefSeq" id="WP_316425881.1">
    <property type="nucleotide sequence ID" value="NZ_CP130144.1"/>
</dbReference>